<keyword evidence="5" id="KW-1185">Reference proteome</keyword>
<dbReference type="SUPFAM" id="SSF51679">
    <property type="entry name" value="Bacterial luciferase-like"/>
    <property type="match status" value="1"/>
</dbReference>
<proteinExistence type="predicted"/>
<keyword evidence="1" id="KW-0560">Oxidoreductase</keyword>
<name>A0A1H3MAY6_9RHOB</name>
<dbReference type="OrthoDB" id="9804736at2"/>
<dbReference type="Proteomes" id="UP000199026">
    <property type="component" value="Unassembled WGS sequence"/>
</dbReference>
<reference evidence="4 5" key="1">
    <citation type="submission" date="2016-10" db="EMBL/GenBank/DDBJ databases">
        <authorList>
            <person name="de Groot N.N."/>
        </authorList>
    </citation>
    <scope>NUCLEOTIDE SEQUENCE [LARGE SCALE GENOMIC DNA]</scope>
    <source>
        <strain evidence="4 5">DSM 24677</strain>
    </source>
</reference>
<evidence type="ECO:0000256" key="2">
    <source>
        <dbReference type="ARBA" id="ARBA00023033"/>
    </source>
</evidence>
<accession>A0A1H3MAY6</accession>
<dbReference type="GO" id="GO:0005829">
    <property type="term" value="C:cytosol"/>
    <property type="evidence" value="ECO:0007669"/>
    <property type="project" value="TreeGrafter"/>
</dbReference>
<evidence type="ECO:0000259" key="3">
    <source>
        <dbReference type="Pfam" id="PF00296"/>
    </source>
</evidence>
<dbReference type="GeneID" id="78125419"/>
<keyword evidence="2 4" id="KW-0503">Monooxygenase</keyword>
<dbReference type="PANTHER" id="PTHR30137">
    <property type="entry name" value="LUCIFERASE-LIKE MONOOXYGENASE"/>
    <property type="match status" value="1"/>
</dbReference>
<dbReference type="AlphaFoldDB" id="A0A1H3MAY6"/>
<dbReference type="InterPro" id="IPR011251">
    <property type="entry name" value="Luciferase-like_dom"/>
</dbReference>
<dbReference type="Pfam" id="PF00296">
    <property type="entry name" value="Bac_luciferase"/>
    <property type="match status" value="1"/>
</dbReference>
<sequence>MRFSLFVHMERVSPDQDQRQLYQDFLTLAKMADEGGMHAVWTGEHHGMDFTIAPNPFLSLIDVARQTKHVRLGTGTIIAPFWHPIALAGEAAMADLITEGRIDLGIARGAYNYEYERIMPGMDAWEAGQRMRALVPAIKALWDGDYAQEGEFHSFPSTTSSPKPVQEGGPPVWIAARDPNSHEFAVAQGCHVQVTPLWQGDEEVTKLMETFNAACAKFPDIPRPEIMLLNHTYIAESAEDARQAAEEINRFYCYFGAWFKNERPVSQGLIAPLSDAEIASHPFYTPEAMLRDNVIATADDAIARIKTYQDMGYDEYSLWIDSGMSFERKRASLERFINDVMPAFA</sequence>
<feature type="domain" description="Luciferase-like" evidence="3">
    <location>
        <begin position="1"/>
        <end position="314"/>
    </location>
</feature>
<dbReference type="InterPro" id="IPR036661">
    <property type="entry name" value="Luciferase-like_sf"/>
</dbReference>
<dbReference type="Gene3D" id="3.20.20.30">
    <property type="entry name" value="Luciferase-like domain"/>
    <property type="match status" value="1"/>
</dbReference>
<gene>
    <name evidence="4" type="ORF">SAMN05444486_103473</name>
</gene>
<dbReference type="GO" id="GO:0016705">
    <property type="term" value="F:oxidoreductase activity, acting on paired donors, with incorporation or reduction of molecular oxygen"/>
    <property type="evidence" value="ECO:0007669"/>
    <property type="project" value="InterPro"/>
</dbReference>
<dbReference type="InterPro" id="IPR050766">
    <property type="entry name" value="Bact_Lucif_Oxidored"/>
</dbReference>
<dbReference type="RefSeq" id="WP_089892936.1">
    <property type="nucleotide sequence ID" value="NZ_CALJFH010000035.1"/>
</dbReference>
<evidence type="ECO:0000313" key="4">
    <source>
        <dbReference type="EMBL" id="SDY73359.1"/>
    </source>
</evidence>
<dbReference type="STRING" id="576131.SAMN05444486_103473"/>
<organism evidence="4 5">
    <name type="scientific">Lentibacter algarum</name>
    <dbReference type="NCBI Taxonomy" id="576131"/>
    <lineage>
        <taxon>Bacteria</taxon>
        <taxon>Pseudomonadati</taxon>
        <taxon>Pseudomonadota</taxon>
        <taxon>Alphaproteobacteria</taxon>
        <taxon>Rhodobacterales</taxon>
        <taxon>Roseobacteraceae</taxon>
        <taxon>Lentibacter</taxon>
    </lineage>
</organism>
<evidence type="ECO:0000313" key="5">
    <source>
        <dbReference type="Proteomes" id="UP000199026"/>
    </source>
</evidence>
<dbReference type="PANTHER" id="PTHR30137:SF8">
    <property type="entry name" value="BLR5498 PROTEIN"/>
    <property type="match status" value="1"/>
</dbReference>
<evidence type="ECO:0000256" key="1">
    <source>
        <dbReference type="ARBA" id="ARBA00023002"/>
    </source>
</evidence>
<protein>
    <submittedName>
        <fullName evidence="4">Flavin-dependent oxidoreductase, luciferase family (Includes alkanesulfonate monooxygenase SsuD and methylene tetrahydromethanopterin reductase)</fullName>
    </submittedName>
</protein>
<dbReference type="EMBL" id="FNPR01000003">
    <property type="protein sequence ID" value="SDY73359.1"/>
    <property type="molecule type" value="Genomic_DNA"/>
</dbReference>
<dbReference type="GO" id="GO:0004497">
    <property type="term" value="F:monooxygenase activity"/>
    <property type="evidence" value="ECO:0007669"/>
    <property type="project" value="UniProtKB-KW"/>
</dbReference>